<dbReference type="AlphaFoldDB" id="A0A4Q9RGT5"/>
<dbReference type="Proteomes" id="UP000292639">
    <property type="component" value="Unassembled WGS sequence"/>
</dbReference>
<dbReference type="EMBL" id="QJUP01000001">
    <property type="protein sequence ID" value="TBV00126.1"/>
    <property type="molecule type" value="Genomic_DNA"/>
</dbReference>
<gene>
    <name evidence="1" type="ORF">DNJ96_01250</name>
</gene>
<organism evidence="1 2">
    <name type="scientific">Stutzerimonas kirkiae</name>
    <dbReference type="NCBI Taxonomy" id="2211392"/>
    <lineage>
        <taxon>Bacteria</taxon>
        <taxon>Pseudomonadati</taxon>
        <taxon>Pseudomonadota</taxon>
        <taxon>Gammaproteobacteria</taxon>
        <taxon>Pseudomonadales</taxon>
        <taxon>Pseudomonadaceae</taxon>
        <taxon>Stutzerimonas</taxon>
    </lineage>
</organism>
<evidence type="ECO:0000313" key="2">
    <source>
        <dbReference type="Proteomes" id="UP000292639"/>
    </source>
</evidence>
<protein>
    <submittedName>
        <fullName evidence="1">Type II secretory pathway component</fullName>
    </submittedName>
</protein>
<dbReference type="Gene3D" id="2.30.30.830">
    <property type="match status" value="1"/>
</dbReference>
<comment type="caution">
    <text evidence="1">The sequence shown here is derived from an EMBL/GenBank/DDBJ whole genome shotgun (WGS) entry which is preliminary data.</text>
</comment>
<reference evidence="1 2" key="1">
    <citation type="submission" date="2018-06" db="EMBL/GenBank/DDBJ databases">
        <title>Three novel Pseudomonas species isolated from symptomatic oak.</title>
        <authorList>
            <person name="Bueno-Gonzalez V."/>
            <person name="Brady C."/>
        </authorList>
    </citation>
    <scope>NUCLEOTIDE SEQUENCE [LARGE SCALE GENOMIC DNA]</scope>
    <source>
        <strain evidence="1 2">P17C</strain>
    </source>
</reference>
<evidence type="ECO:0000313" key="1">
    <source>
        <dbReference type="EMBL" id="TBV00126.1"/>
    </source>
</evidence>
<sequence>MLAVLASTLALARDPTQPPVELTPKGAQAPPASLQLQAILRSPQVSRAVINGQPLKVGERLGDARVLAIHSHSVLIEREGQRETLRLATPVITPSRAKP</sequence>
<keyword evidence="2" id="KW-1185">Reference proteome</keyword>
<dbReference type="OrthoDB" id="7026540at2"/>
<proteinExistence type="predicted"/>
<name>A0A4Q9RGT5_9GAMM</name>
<accession>A0A4Q9RGT5</accession>